<keyword evidence="2" id="KW-1185">Reference proteome</keyword>
<evidence type="ECO:0000313" key="1">
    <source>
        <dbReference type="EMBL" id="KAJ1929072.1"/>
    </source>
</evidence>
<dbReference type="Proteomes" id="UP001150603">
    <property type="component" value="Unassembled WGS sequence"/>
</dbReference>
<proteinExistence type="predicted"/>
<accession>A0ACC1IY65</accession>
<feature type="non-terminal residue" evidence="1">
    <location>
        <position position="159"/>
    </location>
</feature>
<name>A0ACC1IY65_9FUNG</name>
<reference evidence="1" key="1">
    <citation type="submission" date="2022-07" db="EMBL/GenBank/DDBJ databases">
        <title>Phylogenomic reconstructions and comparative analyses of Kickxellomycotina fungi.</title>
        <authorList>
            <person name="Reynolds N.K."/>
            <person name="Stajich J.E."/>
            <person name="Barry K."/>
            <person name="Grigoriev I.V."/>
            <person name="Crous P."/>
            <person name="Smith M.E."/>
        </authorList>
    </citation>
    <scope>NUCLEOTIDE SEQUENCE</scope>
    <source>
        <strain evidence="1">NRRL 5244</strain>
    </source>
</reference>
<evidence type="ECO:0000313" key="2">
    <source>
        <dbReference type="Proteomes" id="UP001150603"/>
    </source>
</evidence>
<organism evidence="1 2">
    <name type="scientific">Linderina macrospora</name>
    <dbReference type="NCBI Taxonomy" id="4868"/>
    <lineage>
        <taxon>Eukaryota</taxon>
        <taxon>Fungi</taxon>
        <taxon>Fungi incertae sedis</taxon>
        <taxon>Zoopagomycota</taxon>
        <taxon>Kickxellomycotina</taxon>
        <taxon>Kickxellomycetes</taxon>
        <taxon>Kickxellales</taxon>
        <taxon>Kickxellaceae</taxon>
        <taxon>Linderina</taxon>
    </lineage>
</organism>
<sequence>IADEVNRVLVQKRLEQLRSSNDEKLFNDVAILGNLKQLVTETNLTHEMIQDIRKQLAGMGYEGKPQDPAKPSNGSTTPPYPPPAHLLAPKPAPAATAPLHMDVDAAPAPAAVPKTATKKKDPAELLQTLMANTDLMNALNKVMPGKALEEIALTHHSVI</sequence>
<dbReference type="EMBL" id="JANBPW010006564">
    <property type="protein sequence ID" value="KAJ1929072.1"/>
    <property type="molecule type" value="Genomic_DNA"/>
</dbReference>
<gene>
    <name evidence="1" type="ORF">FBU59_007077</name>
</gene>
<comment type="caution">
    <text evidence="1">The sequence shown here is derived from an EMBL/GenBank/DDBJ whole genome shotgun (WGS) entry which is preliminary data.</text>
</comment>
<feature type="non-terminal residue" evidence="1">
    <location>
        <position position="1"/>
    </location>
</feature>
<protein>
    <submittedName>
        <fullName evidence="1">Uncharacterized protein</fullName>
    </submittedName>
</protein>